<sequence length="284" mass="31171">MALVPYGAGGSTVSLPVPMLTDDNYTVWAIKVEANLDAQRLWEAVVPAEDSATAVIAKKDKPARAYLLGALSEDILLQVSSKKTAAELWASLKTRFVGADRVRAARLSTLRGEFDRLRMEDGVELDAYAGRISGMAARYVALGATLDDAAMVKILLDTVPDRLYAAVAGIEQFCDVDKMPFEEALGRLKAFEERTRRHTQDSGRDGDQLMLTAAQWEARKRQHGGVHDHDDDGGSSMASGARRRRGKCYNCGVRGHFSRDCRKPRKTAEEKAFVADVEDEPALL</sequence>
<dbReference type="InterPro" id="IPR036875">
    <property type="entry name" value="Znf_CCHC_sf"/>
</dbReference>
<evidence type="ECO:0000256" key="1">
    <source>
        <dbReference type="PROSITE-ProRule" id="PRU00047"/>
    </source>
</evidence>
<dbReference type="Pfam" id="PF00098">
    <property type="entry name" value="zf-CCHC"/>
    <property type="match status" value="1"/>
</dbReference>
<keyword evidence="1" id="KW-0862">Zinc</keyword>
<organism evidence="4 5">
    <name type="scientific">Hordeum vulgare subsp. vulgare</name>
    <name type="common">Domesticated barley</name>
    <dbReference type="NCBI Taxonomy" id="112509"/>
    <lineage>
        <taxon>Eukaryota</taxon>
        <taxon>Viridiplantae</taxon>
        <taxon>Streptophyta</taxon>
        <taxon>Embryophyta</taxon>
        <taxon>Tracheophyta</taxon>
        <taxon>Spermatophyta</taxon>
        <taxon>Magnoliopsida</taxon>
        <taxon>Liliopsida</taxon>
        <taxon>Poales</taxon>
        <taxon>Poaceae</taxon>
        <taxon>BOP clade</taxon>
        <taxon>Pooideae</taxon>
        <taxon>Triticodae</taxon>
        <taxon>Triticeae</taxon>
        <taxon>Hordeinae</taxon>
        <taxon>Hordeum</taxon>
    </lineage>
</organism>
<dbReference type="GO" id="GO:0008270">
    <property type="term" value="F:zinc ion binding"/>
    <property type="evidence" value="ECO:0007669"/>
    <property type="project" value="UniProtKB-KW"/>
</dbReference>
<evidence type="ECO:0000313" key="4">
    <source>
        <dbReference type="EnsemblPlants" id="HORVU.MOREX.r3.3HG0224470.1.CDS1"/>
    </source>
</evidence>
<name>A0A8I6WMZ8_HORVV</name>
<dbReference type="PANTHER" id="PTHR35317:SF38">
    <property type="entry name" value="RNA-DIRECTED DNA POLYMERASE"/>
    <property type="match status" value="1"/>
</dbReference>
<keyword evidence="5" id="KW-1185">Reference proteome</keyword>
<evidence type="ECO:0000259" key="3">
    <source>
        <dbReference type="PROSITE" id="PS50158"/>
    </source>
</evidence>
<evidence type="ECO:0000313" key="5">
    <source>
        <dbReference type="Proteomes" id="UP000011116"/>
    </source>
</evidence>
<feature type="domain" description="CCHC-type" evidence="3">
    <location>
        <begin position="247"/>
        <end position="263"/>
    </location>
</feature>
<dbReference type="Pfam" id="PF14223">
    <property type="entry name" value="Retrotran_gag_2"/>
    <property type="match status" value="1"/>
</dbReference>
<reference evidence="4" key="3">
    <citation type="submission" date="2022-01" db="UniProtKB">
        <authorList>
            <consortium name="EnsemblPlants"/>
        </authorList>
    </citation>
    <scope>IDENTIFICATION</scope>
    <source>
        <strain evidence="4">subsp. vulgare</strain>
    </source>
</reference>
<dbReference type="PANTHER" id="PTHR35317">
    <property type="entry name" value="OS04G0629600 PROTEIN"/>
    <property type="match status" value="1"/>
</dbReference>
<protein>
    <recommendedName>
        <fullName evidence="3">CCHC-type domain-containing protein</fullName>
    </recommendedName>
</protein>
<feature type="region of interest" description="Disordered" evidence="2">
    <location>
        <begin position="220"/>
        <end position="241"/>
    </location>
</feature>
<accession>A0A8I6WMZ8</accession>
<evidence type="ECO:0000256" key="2">
    <source>
        <dbReference type="SAM" id="MobiDB-lite"/>
    </source>
</evidence>
<proteinExistence type="predicted"/>
<dbReference type="Gramene" id="HORVU.MOREX.r3.3HG0224470.1">
    <property type="protein sequence ID" value="HORVU.MOREX.r3.3HG0224470.1.CDS1"/>
    <property type="gene ID" value="HORVU.MOREX.r3.3HG0224470"/>
</dbReference>
<dbReference type="SUPFAM" id="SSF57756">
    <property type="entry name" value="Retrovirus zinc finger-like domains"/>
    <property type="match status" value="1"/>
</dbReference>
<dbReference type="EnsemblPlants" id="HORVU.MOREX.r3.3HG0224470.1">
    <property type="protein sequence ID" value="HORVU.MOREX.r3.3HG0224470.1.CDS1"/>
    <property type="gene ID" value="HORVU.MOREX.r3.3HG0224470"/>
</dbReference>
<keyword evidence="1" id="KW-0479">Metal-binding</keyword>
<dbReference type="Proteomes" id="UP000011116">
    <property type="component" value="Chromosome 3H"/>
</dbReference>
<dbReference type="AlphaFoldDB" id="A0A8I6WMZ8"/>
<dbReference type="InterPro" id="IPR001878">
    <property type="entry name" value="Znf_CCHC"/>
</dbReference>
<dbReference type="GO" id="GO:0003676">
    <property type="term" value="F:nucleic acid binding"/>
    <property type="evidence" value="ECO:0007669"/>
    <property type="project" value="InterPro"/>
</dbReference>
<reference evidence="4" key="2">
    <citation type="submission" date="2020-10" db="EMBL/GenBank/DDBJ databases">
        <authorList>
            <person name="Scholz U."/>
            <person name="Mascher M."/>
            <person name="Fiebig A."/>
        </authorList>
    </citation>
    <scope>NUCLEOTIDE SEQUENCE [LARGE SCALE GENOMIC DNA]</scope>
    <source>
        <strain evidence="4">cv. Morex</strain>
    </source>
</reference>
<keyword evidence="1" id="KW-0863">Zinc-finger</keyword>
<reference evidence="5" key="1">
    <citation type="journal article" date="2012" name="Nature">
        <title>A physical, genetic and functional sequence assembly of the barley genome.</title>
        <authorList>
            <consortium name="The International Barley Genome Sequencing Consortium"/>
            <person name="Mayer K.F."/>
            <person name="Waugh R."/>
            <person name="Brown J.W."/>
            <person name="Schulman A."/>
            <person name="Langridge P."/>
            <person name="Platzer M."/>
            <person name="Fincher G.B."/>
            <person name="Muehlbauer G.J."/>
            <person name="Sato K."/>
            <person name="Close T.J."/>
            <person name="Wise R.P."/>
            <person name="Stein N."/>
        </authorList>
    </citation>
    <scope>NUCLEOTIDE SEQUENCE [LARGE SCALE GENOMIC DNA]</scope>
    <source>
        <strain evidence="5">cv. Morex</strain>
    </source>
</reference>
<dbReference type="Gene3D" id="4.10.60.10">
    <property type="entry name" value="Zinc finger, CCHC-type"/>
    <property type="match status" value="1"/>
</dbReference>
<dbReference type="SMART" id="SM00343">
    <property type="entry name" value="ZnF_C2HC"/>
    <property type="match status" value="1"/>
</dbReference>
<dbReference type="PROSITE" id="PS50158">
    <property type="entry name" value="ZF_CCHC"/>
    <property type="match status" value="1"/>
</dbReference>